<dbReference type="AlphaFoldDB" id="C9ZPW8"/>
<dbReference type="EMBL" id="FN554968">
    <property type="protein sequence ID" value="CBH11446.1"/>
    <property type="molecule type" value="Genomic_DNA"/>
</dbReference>
<dbReference type="GeneID" id="23861608"/>
<keyword evidence="1" id="KW-0812">Transmembrane</keyword>
<evidence type="ECO:0000313" key="2">
    <source>
        <dbReference type="EMBL" id="CBH11446.1"/>
    </source>
</evidence>
<dbReference type="Proteomes" id="UP000002316">
    <property type="component" value="Chromosome 5"/>
</dbReference>
<feature type="transmembrane region" description="Helical" evidence="1">
    <location>
        <begin position="80"/>
        <end position="108"/>
    </location>
</feature>
<reference evidence="3" key="1">
    <citation type="journal article" date="2010" name="PLoS Negl. Trop. Dis.">
        <title>The genome sequence of Trypanosoma brucei gambiense, causative agent of chronic human african trypanosomiasis.</title>
        <authorList>
            <person name="Jackson A.P."/>
            <person name="Sanders M."/>
            <person name="Berry A."/>
            <person name="McQuillan J."/>
            <person name="Aslett M.A."/>
            <person name="Quail M.A."/>
            <person name="Chukualim B."/>
            <person name="Capewell P."/>
            <person name="MacLeod A."/>
            <person name="Melville S.E."/>
            <person name="Gibson W."/>
            <person name="Barry J.D."/>
            <person name="Berriman M."/>
            <person name="Hertz-Fowler C."/>
        </authorList>
    </citation>
    <scope>NUCLEOTIDE SEQUENCE [LARGE SCALE GENOMIC DNA]</scope>
    <source>
        <strain evidence="3">MHOM/CI/86/DAL972</strain>
    </source>
</reference>
<dbReference type="KEGG" id="tbg:TbgDal_V5860"/>
<dbReference type="RefSeq" id="XP_011773733.1">
    <property type="nucleotide sequence ID" value="XM_011775431.1"/>
</dbReference>
<sequence>MSLMIGGGVDHRCSRFVYSKCFFLFFLFYFLFTSPSFFFLMRMCAIMDRCHSKSRSMTLCSVCVLLLYPDSYESIIMCHFFFFVCFSFPFFFLPFFIILTLVCGCVIFRMAALF</sequence>
<organism evidence="2 3">
    <name type="scientific">Trypanosoma brucei gambiense (strain MHOM/CI/86/DAL972)</name>
    <dbReference type="NCBI Taxonomy" id="679716"/>
    <lineage>
        <taxon>Eukaryota</taxon>
        <taxon>Discoba</taxon>
        <taxon>Euglenozoa</taxon>
        <taxon>Kinetoplastea</taxon>
        <taxon>Metakinetoplastina</taxon>
        <taxon>Trypanosomatida</taxon>
        <taxon>Trypanosomatidae</taxon>
        <taxon>Trypanosoma</taxon>
    </lineage>
</organism>
<keyword evidence="1" id="KW-1133">Transmembrane helix</keyword>
<accession>C9ZPW8</accession>
<proteinExistence type="predicted"/>
<name>C9ZPW8_TRYB9</name>
<keyword evidence="1" id="KW-0472">Membrane</keyword>
<feature type="transmembrane region" description="Helical" evidence="1">
    <location>
        <begin position="22"/>
        <end position="40"/>
    </location>
</feature>
<protein>
    <submittedName>
        <fullName evidence="2">Uncharacterized protein</fullName>
    </submittedName>
</protein>
<evidence type="ECO:0000313" key="3">
    <source>
        <dbReference type="Proteomes" id="UP000002316"/>
    </source>
</evidence>
<gene>
    <name evidence="2" type="ORF">TbgDal_V5860</name>
</gene>
<evidence type="ECO:0000256" key="1">
    <source>
        <dbReference type="SAM" id="Phobius"/>
    </source>
</evidence>